<organism evidence="20 21">
    <name type="scientific">Plastoroseomonas hellenica</name>
    <dbReference type="NCBI Taxonomy" id="2687306"/>
    <lineage>
        <taxon>Bacteria</taxon>
        <taxon>Pseudomonadati</taxon>
        <taxon>Pseudomonadota</taxon>
        <taxon>Alphaproteobacteria</taxon>
        <taxon>Acetobacterales</taxon>
        <taxon>Acetobacteraceae</taxon>
        <taxon>Plastoroseomonas</taxon>
    </lineage>
</organism>
<comment type="caution">
    <text evidence="20">The sequence shown here is derived from an EMBL/GenBank/DDBJ whole genome shotgun (WGS) entry which is preliminary data.</text>
</comment>
<evidence type="ECO:0000256" key="14">
    <source>
        <dbReference type="PROSITE-ProRule" id="PRU01360"/>
    </source>
</evidence>
<keyword evidence="12 20" id="KW-0675">Receptor</keyword>
<evidence type="ECO:0000313" key="21">
    <source>
        <dbReference type="Proteomes" id="UP001196870"/>
    </source>
</evidence>
<evidence type="ECO:0000256" key="17">
    <source>
        <dbReference type="SAM" id="SignalP"/>
    </source>
</evidence>
<dbReference type="SUPFAM" id="SSF56935">
    <property type="entry name" value="Porins"/>
    <property type="match status" value="1"/>
</dbReference>
<reference evidence="21" key="1">
    <citation type="journal article" date="2021" name="Syst. Appl. Microbiol.">
        <title>Roseomonas hellenica sp. nov., isolated from roots of wild-growing Alkanna tinctoria.</title>
        <authorList>
            <person name="Rat A."/>
            <person name="Naranjo H.D."/>
            <person name="Lebbe L."/>
            <person name="Cnockaert M."/>
            <person name="Krigas N."/>
            <person name="Grigoriadou K."/>
            <person name="Maloupa E."/>
            <person name="Willems A."/>
        </authorList>
    </citation>
    <scope>NUCLEOTIDE SEQUENCE [LARGE SCALE GENOMIC DNA]</scope>
    <source>
        <strain evidence="21">LMG 31523</strain>
    </source>
</reference>
<dbReference type="InterPro" id="IPR012910">
    <property type="entry name" value="Plug_dom"/>
</dbReference>
<dbReference type="PROSITE" id="PS01156">
    <property type="entry name" value="TONB_DEPENDENT_REC_2"/>
    <property type="match status" value="1"/>
</dbReference>
<feature type="domain" description="TonB-dependent receptor-like beta-barrel" evidence="18">
    <location>
        <begin position="237"/>
        <end position="663"/>
    </location>
</feature>
<dbReference type="Proteomes" id="UP001196870">
    <property type="component" value="Unassembled WGS sequence"/>
</dbReference>
<evidence type="ECO:0000256" key="9">
    <source>
        <dbReference type="ARBA" id="ARBA00023065"/>
    </source>
</evidence>
<evidence type="ECO:0000256" key="16">
    <source>
        <dbReference type="RuleBase" id="RU003357"/>
    </source>
</evidence>
<evidence type="ECO:0000256" key="5">
    <source>
        <dbReference type="ARBA" id="ARBA00022496"/>
    </source>
</evidence>
<dbReference type="InterPro" id="IPR010917">
    <property type="entry name" value="TonB_rcpt_CS"/>
</dbReference>
<dbReference type="InterPro" id="IPR000531">
    <property type="entry name" value="Beta-barrel_TonB"/>
</dbReference>
<dbReference type="PROSITE" id="PS52016">
    <property type="entry name" value="TONB_DEPENDENT_REC_3"/>
    <property type="match status" value="1"/>
</dbReference>
<keyword evidence="6 14" id="KW-0812">Transmembrane</keyword>
<evidence type="ECO:0000256" key="10">
    <source>
        <dbReference type="ARBA" id="ARBA00023077"/>
    </source>
</evidence>
<keyword evidence="10 16" id="KW-0798">TonB box</keyword>
<evidence type="ECO:0000256" key="13">
    <source>
        <dbReference type="ARBA" id="ARBA00023237"/>
    </source>
</evidence>
<dbReference type="InterPro" id="IPR010105">
    <property type="entry name" value="TonB_sidphr_rcpt"/>
</dbReference>
<dbReference type="PANTHER" id="PTHR32552">
    <property type="entry name" value="FERRICHROME IRON RECEPTOR-RELATED"/>
    <property type="match status" value="1"/>
</dbReference>
<evidence type="ECO:0000259" key="18">
    <source>
        <dbReference type="Pfam" id="PF00593"/>
    </source>
</evidence>
<protein>
    <submittedName>
        <fullName evidence="20">TonB-dependent siderophore receptor</fullName>
    </submittedName>
</protein>
<feature type="short sequence motif" description="TonB C-terminal box" evidence="15">
    <location>
        <begin position="677"/>
        <end position="694"/>
    </location>
</feature>
<evidence type="ECO:0000256" key="1">
    <source>
        <dbReference type="ARBA" id="ARBA00004571"/>
    </source>
</evidence>
<dbReference type="Pfam" id="PF00593">
    <property type="entry name" value="TonB_dep_Rec_b-barrel"/>
    <property type="match status" value="1"/>
</dbReference>
<comment type="subcellular location">
    <subcellularLocation>
        <location evidence="1 14">Cell outer membrane</location>
        <topology evidence="1 14">Multi-pass membrane protein</topology>
    </subcellularLocation>
</comment>
<keyword evidence="9" id="KW-0406">Ion transport</keyword>
<dbReference type="InterPro" id="IPR039426">
    <property type="entry name" value="TonB-dep_rcpt-like"/>
</dbReference>
<dbReference type="InterPro" id="IPR037066">
    <property type="entry name" value="Plug_dom_sf"/>
</dbReference>
<evidence type="ECO:0000256" key="2">
    <source>
        <dbReference type="ARBA" id="ARBA00009810"/>
    </source>
</evidence>
<evidence type="ECO:0000256" key="8">
    <source>
        <dbReference type="ARBA" id="ARBA00023004"/>
    </source>
</evidence>
<evidence type="ECO:0000256" key="11">
    <source>
        <dbReference type="ARBA" id="ARBA00023136"/>
    </source>
</evidence>
<keyword evidence="11 14" id="KW-0472">Membrane</keyword>
<dbReference type="Gene3D" id="2.40.170.20">
    <property type="entry name" value="TonB-dependent receptor, beta-barrel domain"/>
    <property type="match status" value="1"/>
</dbReference>
<evidence type="ECO:0000256" key="4">
    <source>
        <dbReference type="ARBA" id="ARBA00022452"/>
    </source>
</evidence>
<dbReference type="PANTHER" id="PTHR32552:SF68">
    <property type="entry name" value="FERRICHROME OUTER MEMBRANE TRANSPORTER_PHAGE RECEPTOR"/>
    <property type="match status" value="1"/>
</dbReference>
<gene>
    <name evidence="20" type="ORF">GXW71_23025</name>
</gene>
<evidence type="ECO:0000256" key="7">
    <source>
        <dbReference type="ARBA" id="ARBA00022729"/>
    </source>
</evidence>
<keyword evidence="7 17" id="KW-0732">Signal</keyword>
<name>A0ABS5F3W4_9PROT</name>
<dbReference type="RefSeq" id="WP_211855032.1">
    <property type="nucleotide sequence ID" value="NZ_JAAGBB010000032.1"/>
</dbReference>
<dbReference type="EMBL" id="JAAGBB010000032">
    <property type="protein sequence ID" value="MBR0667249.1"/>
    <property type="molecule type" value="Genomic_DNA"/>
</dbReference>
<accession>A0ABS5F3W4</accession>
<keyword evidence="3 14" id="KW-0813">Transport</keyword>
<dbReference type="CDD" id="cd01347">
    <property type="entry name" value="ligand_gated_channel"/>
    <property type="match status" value="1"/>
</dbReference>
<evidence type="ECO:0000259" key="19">
    <source>
        <dbReference type="Pfam" id="PF07715"/>
    </source>
</evidence>
<dbReference type="Gene3D" id="2.170.130.10">
    <property type="entry name" value="TonB-dependent receptor, plug domain"/>
    <property type="match status" value="1"/>
</dbReference>
<proteinExistence type="inferred from homology"/>
<sequence length="694" mass="75260">MSHRIALALPATLLAASALAQPAPDAPLELAPIQVEGERADGPVRGYNATRSATATRTDTALRDTPQSIAVVPRDVIDDQHAVSLDEVVRNVSGVRPAGSSGNRGETYFLRGFRTQSYAIDGVMLNPAMGFPNGFRDLANVERVEVLRGPASVLYGIGDPGGLINIVTRRPQFTPVGSVNLDVGSYGYQRGEFDVTGGLGEGTGLAARLTGAVMRDDGFRDVMRRSERTFLAPSVLWQPNDRTRVTIGASYLDQTTPFDRGLVAQGTGVSLGRDRYYGEAWSRNRAISTDVNWRIEHDATDWLTLRQVTHFDWMSAHRFSADPVALAADGRTLTRRATDQDDNAQSVDLLADATARFRTGIVQHAITAGIEYLHGKRSLALFQGNLASIDILDPRYGAQPTRMALRTVRNDVLDMTSGFAQYQLDIGGRLILLGGLRYDNFHQRTVNNNAASAASGDAFSPRFGALFRATDTIAFFAGWSRSFVPQLGASFAGTAFDPETGQQYEAGMRVDLVPERLSATLAVFDIRRQNVLVSDPVNSGFSIQTGEQRSRGVELDVTGEILPGWRVFAGAAYTDAVVTEDSSVPSGRRLPGVPLWSGNLWSTYEFQEGRLQGLMLGGGVFLVSGRAGDLANSFRVGSYARVDLTASYPVTEHARIALSVRNLTDARYIETPVSRTENYPGGPRTVLASLRLSF</sequence>
<feature type="chain" id="PRO_5045089071" evidence="17">
    <location>
        <begin position="21"/>
        <end position="694"/>
    </location>
</feature>
<evidence type="ECO:0000256" key="3">
    <source>
        <dbReference type="ARBA" id="ARBA00022448"/>
    </source>
</evidence>
<dbReference type="NCBIfam" id="TIGR01783">
    <property type="entry name" value="TonB-siderophor"/>
    <property type="match status" value="1"/>
</dbReference>
<keyword evidence="4 14" id="KW-1134">Transmembrane beta strand</keyword>
<dbReference type="Pfam" id="PF07715">
    <property type="entry name" value="Plug"/>
    <property type="match status" value="1"/>
</dbReference>
<evidence type="ECO:0000256" key="6">
    <source>
        <dbReference type="ARBA" id="ARBA00022692"/>
    </source>
</evidence>
<keyword evidence="21" id="KW-1185">Reference proteome</keyword>
<keyword evidence="8" id="KW-0408">Iron</keyword>
<keyword evidence="5" id="KW-0410">Iron transport</keyword>
<evidence type="ECO:0000313" key="20">
    <source>
        <dbReference type="EMBL" id="MBR0667249.1"/>
    </source>
</evidence>
<dbReference type="InterPro" id="IPR036942">
    <property type="entry name" value="Beta-barrel_TonB_sf"/>
</dbReference>
<feature type="signal peptide" evidence="17">
    <location>
        <begin position="1"/>
        <end position="20"/>
    </location>
</feature>
<keyword evidence="13 14" id="KW-0998">Cell outer membrane</keyword>
<evidence type="ECO:0000256" key="15">
    <source>
        <dbReference type="PROSITE-ProRule" id="PRU10144"/>
    </source>
</evidence>
<feature type="domain" description="TonB-dependent receptor plug" evidence="19">
    <location>
        <begin position="62"/>
        <end position="162"/>
    </location>
</feature>
<comment type="similarity">
    <text evidence="2 14 16">Belongs to the TonB-dependent receptor family.</text>
</comment>
<evidence type="ECO:0000256" key="12">
    <source>
        <dbReference type="ARBA" id="ARBA00023170"/>
    </source>
</evidence>